<evidence type="ECO:0000256" key="1">
    <source>
        <dbReference type="SAM" id="MobiDB-lite"/>
    </source>
</evidence>
<proteinExistence type="predicted"/>
<evidence type="ECO:0000313" key="3">
    <source>
        <dbReference type="Proteomes" id="UP000652761"/>
    </source>
</evidence>
<organism evidence="2 3">
    <name type="scientific">Colocasia esculenta</name>
    <name type="common">Wild taro</name>
    <name type="synonym">Arum esculentum</name>
    <dbReference type="NCBI Taxonomy" id="4460"/>
    <lineage>
        <taxon>Eukaryota</taxon>
        <taxon>Viridiplantae</taxon>
        <taxon>Streptophyta</taxon>
        <taxon>Embryophyta</taxon>
        <taxon>Tracheophyta</taxon>
        <taxon>Spermatophyta</taxon>
        <taxon>Magnoliopsida</taxon>
        <taxon>Liliopsida</taxon>
        <taxon>Araceae</taxon>
        <taxon>Aroideae</taxon>
        <taxon>Colocasieae</taxon>
        <taxon>Colocasia</taxon>
    </lineage>
</organism>
<dbReference type="EMBL" id="NMUH01000910">
    <property type="protein sequence ID" value="MQL86565.1"/>
    <property type="molecule type" value="Genomic_DNA"/>
</dbReference>
<gene>
    <name evidence="2" type="ORF">Taro_019080</name>
</gene>
<dbReference type="Proteomes" id="UP000652761">
    <property type="component" value="Unassembled WGS sequence"/>
</dbReference>
<feature type="region of interest" description="Disordered" evidence="1">
    <location>
        <begin position="72"/>
        <end position="99"/>
    </location>
</feature>
<name>A0A843USI8_COLES</name>
<reference evidence="2" key="1">
    <citation type="submission" date="2017-07" db="EMBL/GenBank/DDBJ databases">
        <title>Taro Niue Genome Assembly and Annotation.</title>
        <authorList>
            <person name="Atibalentja N."/>
            <person name="Keating K."/>
            <person name="Fields C.J."/>
        </authorList>
    </citation>
    <scope>NUCLEOTIDE SEQUENCE</scope>
    <source>
        <strain evidence="2">Niue_2</strain>
        <tissue evidence="2">Leaf</tissue>
    </source>
</reference>
<keyword evidence="3" id="KW-1185">Reference proteome</keyword>
<comment type="caution">
    <text evidence="2">The sequence shown here is derived from an EMBL/GenBank/DDBJ whole genome shotgun (WGS) entry which is preliminary data.</text>
</comment>
<feature type="region of interest" description="Disordered" evidence="1">
    <location>
        <begin position="125"/>
        <end position="144"/>
    </location>
</feature>
<feature type="compositionally biased region" description="Basic and acidic residues" evidence="1">
    <location>
        <begin position="127"/>
        <end position="144"/>
    </location>
</feature>
<accession>A0A843USI8</accession>
<feature type="region of interest" description="Disordered" evidence="1">
    <location>
        <begin position="1"/>
        <end position="25"/>
    </location>
</feature>
<protein>
    <submittedName>
        <fullName evidence="2">Uncharacterized protein</fullName>
    </submittedName>
</protein>
<evidence type="ECO:0000313" key="2">
    <source>
        <dbReference type="EMBL" id="MQL86565.1"/>
    </source>
</evidence>
<dbReference type="AlphaFoldDB" id="A0A843USI8"/>
<sequence>MLTKMGLPNSDHSSQSPPAPPQEPLFLVHIPPGRSKYLRPARPAIGRSSAAGASLATRQLAMPLLLNYFRRGGGDGSFKKTQRKAPPSSHRRTHKHHSCSPCCCLLGNDGKVLFFATHASLRKKSGHYSETRVKQRKHFSETEG</sequence>
<feature type="compositionally biased region" description="Basic residues" evidence="1">
    <location>
        <begin position="89"/>
        <end position="98"/>
    </location>
</feature>